<dbReference type="Gene3D" id="2.10.70.100">
    <property type="match status" value="1"/>
</dbReference>
<dbReference type="Gene3D" id="3.30.450.20">
    <property type="entry name" value="PAS domain"/>
    <property type="match status" value="1"/>
</dbReference>
<dbReference type="PROSITE" id="PS50113">
    <property type="entry name" value="PAC"/>
    <property type="match status" value="1"/>
</dbReference>
<proteinExistence type="predicted"/>
<dbReference type="Proteomes" id="UP001139516">
    <property type="component" value="Unassembled WGS sequence"/>
</dbReference>
<evidence type="ECO:0000256" key="14">
    <source>
        <dbReference type="ARBA" id="ARBA00023026"/>
    </source>
</evidence>
<accession>A0A9X1Y686</accession>
<feature type="region of interest" description="Disordered" evidence="17">
    <location>
        <begin position="1"/>
        <end position="36"/>
    </location>
</feature>
<organism evidence="19 20">
    <name type="scientific">Roseomonas acroporae</name>
    <dbReference type="NCBI Taxonomy" id="2937791"/>
    <lineage>
        <taxon>Bacteria</taxon>
        <taxon>Pseudomonadati</taxon>
        <taxon>Pseudomonadota</taxon>
        <taxon>Alphaproteobacteria</taxon>
        <taxon>Acetobacterales</taxon>
        <taxon>Roseomonadaceae</taxon>
        <taxon>Roseomonas</taxon>
    </lineage>
</organism>
<dbReference type="SUPFAM" id="SSF55785">
    <property type="entry name" value="PYP-like sensor domain (PAS domain)"/>
    <property type="match status" value="1"/>
</dbReference>
<dbReference type="InterPro" id="IPR000700">
    <property type="entry name" value="PAS-assoc_C"/>
</dbReference>
<dbReference type="InterPro" id="IPR000014">
    <property type="entry name" value="PAS"/>
</dbReference>
<dbReference type="GO" id="GO:0004673">
    <property type="term" value="F:protein histidine kinase activity"/>
    <property type="evidence" value="ECO:0007669"/>
    <property type="project" value="UniProtKB-EC"/>
</dbReference>
<keyword evidence="7" id="KW-0288">FMN</keyword>
<evidence type="ECO:0000256" key="2">
    <source>
        <dbReference type="ARBA" id="ARBA00012438"/>
    </source>
</evidence>
<evidence type="ECO:0000256" key="11">
    <source>
        <dbReference type="ARBA" id="ARBA00022777"/>
    </source>
</evidence>
<dbReference type="NCBIfam" id="TIGR00229">
    <property type="entry name" value="sensory_box"/>
    <property type="match status" value="1"/>
</dbReference>
<gene>
    <name evidence="19" type="ORF">M0638_05345</name>
</gene>
<dbReference type="InterPro" id="IPR001610">
    <property type="entry name" value="PAC"/>
</dbReference>
<keyword evidence="20" id="KW-1185">Reference proteome</keyword>
<evidence type="ECO:0000256" key="7">
    <source>
        <dbReference type="ARBA" id="ARBA00022643"/>
    </source>
</evidence>
<evidence type="ECO:0000256" key="9">
    <source>
        <dbReference type="ARBA" id="ARBA00022737"/>
    </source>
</evidence>
<feature type="domain" description="PAC" evidence="18">
    <location>
        <begin position="197"/>
        <end position="250"/>
    </location>
</feature>
<keyword evidence="14" id="KW-0843">Virulence</keyword>
<keyword evidence="8" id="KW-0808">Transferase</keyword>
<keyword evidence="11" id="KW-0418">Kinase</keyword>
<keyword evidence="16" id="KW-0175">Coiled coil</keyword>
<evidence type="ECO:0000256" key="8">
    <source>
        <dbReference type="ARBA" id="ARBA00022679"/>
    </source>
</evidence>
<protein>
    <recommendedName>
        <fullName evidence="2">histidine kinase</fullName>
        <ecNumber evidence="2">2.7.13.3</ecNumber>
    </recommendedName>
</protein>
<evidence type="ECO:0000256" key="13">
    <source>
        <dbReference type="ARBA" id="ARBA00022991"/>
    </source>
</evidence>
<dbReference type="Pfam" id="PF08447">
    <property type="entry name" value="PAS_3"/>
    <property type="match status" value="1"/>
</dbReference>
<evidence type="ECO:0000256" key="6">
    <source>
        <dbReference type="ARBA" id="ARBA00022630"/>
    </source>
</evidence>
<evidence type="ECO:0000256" key="5">
    <source>
        <dbReference type="ARBA" id="ARBA00022606"/>
    </source>
</evidence>
<dbReference type="SUPFAM" id="SSF55874">
    <property type="entry name" value="ATPase domain of HSP90 chaperone/DNA topoisomerase II/histidine kinase"/>
    <property type="match status" value="1"/>
</dbReference>
<dbReference type="InterPro" id="IPR036890">
    <property type="entry name" value="HATPase_C_sf"/>
</dbReference>
<feature type="coiled-coil region" evidence="16">
    <location>
        <begin position="96"/>
        <end position="127"/>
    </location>
</feature>
<dbReference type="Gene3D" id="3.30.565.10">
    <property type="entry name" value="Histidine kinase-like ATPase, C-terminal domain"/>
    <property type="match status" value="1"/>
</dbReference>
<keyword evidence="3" id="KW-0600">Photoreceptor protein</keyword>
<evidence type="ECO:0000256" key="12">
    <source>
        <dbReference type="ARBA" id="ARBA00022840"/>
    </source>
</evidence>
<reference evidence="19" key="1">
    <citation type="submission" date="2022-04" db="EMBL/GenBank/DDBJ databases">
        <title>Roseomonas acroporae sp. nov., isolated from coral Acropora digitifera.</title>
        <authorList>
            <person name="Sun H."/>
        </authorList>
    </citation>
    <scope>NUCLEOTIDE SEQUENCE</scope>
    <source>
        <strain evidence="19">NAR14</strain>
    </source>
</reference>
<dbReference type="PANTHER" id="PTHR41523:SF8">
    <property type="entry name" value="ETHYLENE RESPONSE SENSOR PROTEIN"/>
    <property type="match status" value="1"/>
</dbReference>
<dbReference type="EMBL" id="JALPRX010000018">
    <property type="protein sequence ID" value="MCK8783805.1"/>
    <property type="molecule type" value="Genomic_DNA"/>
</dbReference>
<dbReference type="GO" id="GO:0005524">
    <property type="term" value="F:ATP binding"/>
    <property type="evidence" value="ECO:0007669"/>
    <property type="project" value="UniProtKB-KW"/>
</dbReference>
<dbReference type="InterPro" id="IPR013655">
    <property type="entry name" value="PAS_fold_3"/>
</dbReference>
<keyword evidence="9" id="KW-0677">Repeat</keyword>
<evidence type="ECO:0000313" key="20">
    <source>
        <dbReference type="Proteomes" id="UP001139516"/>
    </source>
</evidence>
<feature type="compositionally biased region" description="Low complexity" evidence="17">
    <location>
        <begin position="10"/>
        <end position="31"/>
    </location>
</feature>
<evidence type="ECO:0000256" key="1">
    <source>
        <dbReference type="ARBA" id="ARBA00000085"/>
    </source>
</evidence>
<dbReference type="PANTHER" id="PTHR41523">
    <property type="entry name" value="TWO-COMPONENT SYSTEM SENSOR PROTEIN"/>
    <property type="match status" value="1"/>
</dbReference>
<evidence type="ECO:0000256" key="15">
    <source>
        <dbReference type="ARBA" id="ARBA00023170"/>
    </source>
</evidence>
<evidence type="ECO:0000256" key="4">
    <source>
        <dbReference type="ARBA" id="ARBA00022553"/>
    </source>
</evidence>
<evidence type="ECO:0000256" key="16">
    <source>
        <dbReference type="SAM" id="Coils"/>
    </source>
</evidence>
<dbReference type="CDD" id="cd00130">
    <property type="entry name" value="PAS"/>
    <property type="match status" value="1"/>
</dbReference>
<evidence type="ECO:0000256" key="10">
    <source>
        <dbReference type="ARBA" id="ARBA00022741"/>
    </source>
</evidence>
<sequence>MPRLAGGADPGVAAGQAAGRQAPARGPRGPVGRPPWREALPPLALLLATGILSALPDATLGPATRAPAAVVAAGGAAWLLRRAAPGRSGQAAGRAAELARREAETARDEAEAALRTSEERLRLAQEAAGIGVWERDIASGRALFWSPEQFRLFGLPPGPAPLSREAFLALVVEEDRRRMRFERLGQDAAGSGGTLLFRNEFRIRRADDGTVRWLLGLGRVLPGPDGRAGRVVGVNLDITERREAEERQKLLTRELDHRAKNMLAVVQAVLRLTPRDDPAAFVRMVEGRIAALARAHSLLAEGQWTGARLRALLQAELAPFIASGRSVAIEGPDLAVPPAAAQPLSMAMHELATNAVKYGALSIPQGRLAIGWRAAEASLIIEWVESGCRGIAPAPARTGFGTRVIGSTIRLQLGGSVEKQWTPEGLRCTITLPLERVQAGGAPD</sequence>
<keyword evidence="6" id="KW-0285">Flavoprotein</keyword>
<dbReference type="EC" id="2.7.13.3" evidence="2"/>
<name>A0A9X1Y686_9PROT</name>
<evidence type="ECO:0000259" key="18">
    <source>
        <dbReference type="PROSITE" id="PS50113"/>
    </source>
</evidence>
<dbReference type="AlphaFoldDB" id="A0A9X1Y686"/>
<evidence type="ECO:0000256" key="3">
    <source>
        <dbReference type="ARBA" id="ARBA00022543"/>
    </source>
</evidence>
<evidence type="ECO:0000313" key="19">
    <source>
        <dbReference type="EMBL" id="MCK8783805.1"/>
    </source>
</evidence>
<dbReference type="SMART" id="SM00086">
    <property type="entry name" value="PAC"/>
    <property type="match status" value="1"/>
</dbReference>
<evidence type="ECO:0000256" key="17">
    <source>
        <dbReference type="SAM" id="MobiDB-lite"/>
    </source>
</evidence>
<keyword evidence="12" id="KW-0067">ATP-binding</keyword>
<dbReference type="SMART" id="SM00911">
    <property type="entry name" value="HWE_HK"/>
    <property type="match status" value="1"/>
</dbReference>
<dbReference type="GO" id="GO:0009881">
    <property type="term" value="F:photoreceptor activity"/>
    <property type="evidence" value="ECO:0007669"/>
    <property type="project" value="UniProtKB-KW"/>
</dbReference>
<dbReference type="InterPro" id="IPR011102">
    <property type="entry name" value="Sig_transdc_His_kinase_HWE"/>
</dbReference>
<comment type="catalytic activity">
    <reaction evidence="1">
        <text>ATP + protein L-histidine = ADP + protein N-phospho-L-histidine.</text>
        <dbReference type="EC" id="2.7.13.3"/>
    </reaction>
</comment>
<dbReference type="RefSeq" id="WP_248665930.1">
    <property type="nucleotide sequence ID" value="NZ_JALPRX010000018.1"/>
</dbReference>
<keyword evidence="10" id="KW-0547">Nucleotide-binding</keyword>
<keyword evidence="4" id="KW-0597">Phosphoprotein</keyword>
<dbReference type="Pfam" id="PF07536">
    <property type="entry name" value="HWE_HK"/>
    <property type="match status" value="1"/>
</dbReference>
<keyword evidence="13" id="KW-0157">Chromophore</keyword>
<dbReference type="InterPro" id="IPR035965">
    <property type="entry name" value="PAS-like_dom_sf"/>
</dbReference>
<keyword evidence="5" id="KW-0716">Sensory transduction</keyword>
<comment type="caution">
    <text evidence="19">The sequence shown here is derived from an EMBL/GenBank/DDBJ whole genome shotgun (WGS) entry which is preliminary data.</text>
</comment>
<keyword evidence="15" id="KW-0675">Receptor</keyword>